<feature type="transmembrane region" description="Helical" evidence="1">
    <location>
        <begin position="173"/>
        <end position="192"/>
    </location>
</feature>
<organism evidence="2 3">
    <name type="scientific">Cyclocybe aegerita</name>
    <name type="common">Black poplar mushroom</name>
    <name type="synonym">Agrocybe aegerita</name>
    <dbReference type="NCBI Taxonomy" id="1973307"/>
    <lineage>
        <taxon>Eukaryota</taxon>
        <taxon>Fungi</taxon>
        <taxon>Dikarya</taxon>
        <taxon>Basidiomycota</taxon>
        <taxon>Agaricomycotina</taxon>
        <taxon>Agaricomycetes</taxon>
        <taxon>Agaricomycetidae</taxon>
        <taxon>Agaricales</taxon>
        <taxon>Agaricineae</taxon>
        <taxon>Bolbitiaceae</taxon>
        <taxon>Cyclocybe</taxon>
    </lineage>
</organism>
<protein>
    <submittedName>
        <fullName evidence="2">Uncharacterized protein</fullName>
    </submittedName>
</protein>
<proteinExistence type="predicted"/>
<evidence type="ECO:0000313" key="3">
    <source>
        <dbReference type="Proteomes" id="UP000467700"/>
    </source>
</evidence>
<keyword evidence="1" id="KW-0472">Membrane</keyword>
<dbReference type="EMBL" id="CACVBS010000071">
    <property type="protein sequence ID" value="CAA7268856.1"/>
    <property type="molecule type" value="Genomic_DNA"/>
</dbReference>
<keyword evidence="3" id="KW-1185">Reference proteome</keyword>
<gene>
    <name evidence="2" type="ORF">AAE3_LOCUS11103</name>
</gene>
<feature type="transmembrane region" description="Helical" evidence="1">
    <location>
        <begin position="130"/>
        <end position="153"/>
    </location>
</feature>
<feature type="transmembrane region" description="Helical" evidence="1">
    <location>
        <begin position="259"/>
        <end position="279"/>
    </location>
</feature>
<evidence type="ECO:0000313" key="2">
    <source>
        <dbReference type="EMBL" id="CAA7268856.1"/>
    </source>
</evidence>
<feature type="transmembrane region" description="Helical" evidence="1">
    <location>
        <begin position="54"/>
        <end position="73"/>
    </location>
</feature>
<name>A0A8S0WYE3_CYCAE</name>
<comment type="caution">
    <text evidence="2">The sequence shown here is derived from an EMBL/GenBank/DDBJ whole genome shotgun (WGS) entry which is preliminary data.</text>
</comment>
<feature type="transmembrane region" description="Helical" evidence="1">
    <location>
        <begin position="101"/>
        <end position="123"/>
    </location>
</feature>
<sequence length="332" mass="36743">MADPFPITEAQLTGLFVESILFGVHMVSLGYCLQALMSTKTRWRRSSEINWPMVAISCALFANAAFDVSLGFYHNMKAFVFYTGPGGAAAKFTDISNWVNVLKSLTVVVQTMIGDAMLIYRCWVVYHQSFLVVSCSIVLWLGCLATTIWVIYLEATLHSRVLVSASQLQPAGTSFWALTIVLNIITTGLLLWRIHSVESSNRKYRIHSITDPDRRRSTLQRVMLSIIESGILYSIASLTTFITFVIGSNAVYVTTDAEIQIVGIAFNLIIIRASNIAGFGDGSTMVSAQTSATQSAPLQIIHGSQMTRDQKTEVHVLVTQDSKQDYENMKDS</sequence>
<evidence type="ECO:0000256" key="1">
    <source>
        <dbReference type="SAM" id="Phobius"/>
    </source>
</evidence>
<dbReference type="Proteomes" id="UP000467700">
    <property type="component" value="Unassembled WGS sequence"/>
</dbReference>
<feature type="transmembrane region" description="Helical" evidence="1">
    <location>
        <begin position="222"/>
        <end position="247"/>
    </location>
</feature>
<dbReference type="OrthoDB" id="3357408at2759"/>
<dbReference type="AlphaFoldDB" id="A0A8S0WYE3"/>
<accession>A0A8S0WYE3</accession>
<keyword evidence="1" id="KW-1133">Transmembrane helix</keyword>
<keyword evidence="1" id="KW-0812">Transmembrane</keyword>
<feature type="transmembrane region" description="Helical" evidence="1">
    <location>
        <begin position="12"/>
        <end position="33"/>
    </location>
</feature>
<reference evidence="2 3" key="1">
    <citation type="submission" date="2020-01" db="EMBL/GenBank/DDBJ databases">
        <authorList>
            <person name="Gupta K D."/>
        </authorList>
    </citation>
    <scope>NUCLEOTIDE SEQUENCE [LARGE SCALE GENOMIC DNA]</scope>
</reference>